<name>A0A6C0F351_9ZZZZ</name>
<feature type="compositionally biased region" description="Acidic residues" evidence="1">
    <location>
        <begin position="147"/>
        <end position="167"/>
    </location>
</feature>
<reference evidence="2" key="1">
    <citation type="journal article" date="2020" name="Nature">
        <title>Giant virus diversity and host interactions through global metagenomics.</title>
        <authorList>
            <person name="Schulz F."/>
            <person name="Roux S."/>
            <person name="Paez-Espino D."/>
            <person name="Jungbluth S."/>
            <person name="Walsh D.A."/>
            <person name="Denef V.J."/>
            <person name="McMahon K.D."/>
            <person name="Konstantinidis K.T."/>
            <person name="Eloe-Fadrosh E.A."/>
            <person name="Kyrpides N.C."/>
            <person name="Woyke T."/>
        </authorList>
    </citation>
    <scope>NUCLEOTIDE SEQUENCE</scope>
    <source>
        <strain evidence="2">GVMAG-M-3300009182-46</strain>
    </source>
</reference>
<evidence type="ECO:0000256" key="1">
    <source>
        <dbReference type="SAM" id="MobiDB-lite"/>
    </source>
</evidence>
<evidence type="ECO:0000313" key="2">
    <source>
        <dbReference type="EMBL" id="QHT35958.1"/>
    </source>
</evidence>
<feature type="region of interest" description="Disordered" evidence="1">
    <location>
        <begin position="147"/>
        <end position="175"/>
    </location>
</feature>
<dbReference type="EMBL" id="MN739028">
    <property type="protein sequence ID" value="QHT35958.1"/>
    <property type="molecule type" value="Genomic_DNA"/>
</dbReference>
<accession>A0A6C0F351</accession>
<organism evidence="2">
    <name type="scientific">viral metagenome</name>
    <dbReference type="NCBI Taxonomy" id="1070528"/>
    <lineage>
        <taxon>unclassified sequences</taxon>
        <taxon>metagenomes</taxon>
        <taxon>organismal metagenomes</taxon>
    </lineage>
</organism>
<proteinExistence type="predicted"/>
<sequence>MDSIKLGKIYLERMLKNKKSIYTKIKRHPYYISLLKFNKWKYKKYVHLSNYQSSKPSAKWKNIMQIYNEISSKGFDFSNNDKIKISKNKKNEKNICIHGRHRICMLYLIYGSDSTLELLNDSVVGISNNSPIQNDCQINLTEDEYEDEYEDANIDEDTDEETDEENNDIYTTRIS</sequence>
<dbReference type="AlphaFoldDB" id="A0A6C0F351"/>
<protein>
    <submittedName>
        <fullName evidence="2">Uncharacterized protein</fullName>
    </submittedName>
</protein>